<reference evidence="2 3" key="1">
    <citation type="journal article" date="2022" name="Nat. Genet.">
        <title>Improved pea reference genome and pan-genome highlight genomic features and evolutionary characteristics.</title>
        <authorList>
            <person name="Yang T."/>
            <person name="Liu R."/>
            <person name="Luo Y."/>
            <person name="Hu S."/>
            <person name="Wang D."/>
            <person name="Wang C."/>
            <person name="Pandey M.K."/>
            <person name="Ge S."/>
            <person name="Xu Q."/>
            <person name="Li N."/>
            <person name="Li G."/>
            <person name="Huang Y."/>
            <person name="Saxena R.K."/>
            <person name="Ji Y."/>
            <person name="Li M."/>
            <person name="Yan X."/>
            <person name="He Y."/>
            <person name="Liu Y."/>
            <person name="Wang X."/>
            <person name="Xiang C."/>
            <person name="Varshney R.K."/>
            <person name="Ding H."/>
            <person name="Gao S."/>
            <person name="Zong X."/>
        </authorList>
    </citation>
    <scope>NUCLEOTIDE SEQUENCE [LARGE SCALE GENOMIC DNA]</scope>
    <source>
        <strain evidence="2 3">cv. Zhongwan 6</strain>
    </source>
</reference>
<feature type="compositionally biased region" description="Polar residues" evidence="1">
    <location>
        <begin position="15"/>
        <end position="26"/>
    </location>
</feature>
<comment type="caution">
    <text evidence="2">The sequence shown here is derived from an EMBL/GenBank/DDBJ whole genome shotgun (WGS) entry which is preliminary data.</text>
</comment>
<feature type="region of interest" description="Disordered" evidence="1">
    <location>
        <begin position="239"/>
        <end position="266"/>
    </location>
</feature>
<evidence type="ECO:0000256" key="1">
    <source>
        <dbReference type="SAM" id="MobiDB-lite"/>
    </source>
</evidence>
<feature type="compositionally biased region" description="Acidic residues" evidence="1">
    <location>
        <begin position="248"/>
        <end position="266"/>
    </location>
</feature>
<dbReference type="EMBL" id="JAMSHJ010000003">
    <property type="protein sequence ID" value="KAI5425503.1"/>
    <property type="molecule type" value="Genomic_DNA"/>
</dbReference>
<sequence length="266" mass="30420">MAPPKASKGKGKISEGSNAPDSDSEQFQPSLKQRRMILSFRQCNVLLPKYGNIDTFPSFSFQFPAILQYQEVVDFISDLGLFYQDLVREFYAHFTILMGCAFSTTVRGTEIVMSLEDVGACLGVPSEVERISHGFTPDTEGWENFNNLWFYFSLSRISEQEFCARHARSNSTKLFLSSKNLSDVDGLYKHTDAENVYALPPAPVDGYTLELIYNKLHEMDILHSSELRAMHSDINFLKQKHHHHHEDVEEEEEDGDEENDEMEDSD</sequence>
<feature type="region of interest" description="Disordered" evidence="1">
    <location>
        <begin position="1"/>
        <end position="26"/>
    </location>
</feature>
<organism evidence="2 3">
    <name type="scientific">Pisum sativum</name>
    <name type="common">Garden pea</name>
    <name type="synonym">Lathyrus oleraceus</name>
    <dbReference type="NCBI Taxonomy" id="3888"/>
    <lineage>
        <taxon>Eukaryota</taxon>
        <taxon>Viridiplantae</taxon>
        <taxon>Streptophyta</taxon>
        <taxon>Embryophyta</taxon>
        <taxon>Tracheophyta</taxon>
        <taxon>Spermatophyta</taxon>
        <taxon>Magnoliopsida</taxon>
        <taxon>eudicotyledons</taxon>
        <taxon>Gunneridae</taxon>
        <taxon>Pentapetalae</taxon>
        <taxon>rosids</taxon>
        <taxon>fabids</taxon>
        <taxon>Fabales</taxon>
        <taxon>Fabaceae</taxon>
        <taxon>Papilionoideae</taxon>
        <taxon>50 kb inversion clade</taxon>
        <taxon>NPAAA clade</taxon>
        <taxon>Hologalegina</taxon>
        <taxon>IRL clade</taxon>
        <taxon>Fabeae</taxon>
        <taxon>Lathyrus</taxon>
    </lineage>
</organism>
<proteinExistence type="predicted"/>
<keyword evidence="3" id="KW-1185">Reference proteome</keyword>
<dbReference type="AlphaFoldDB" id="A0A9D4XQB5"/>
<gene>
    <name evidence="2" type="ORF">KIW84_031345</name>
</gene>
<protein>
    <submittedName>
        <fullName evidence="2">Uncharacterized protein</fullName>
    </submittedName>
</protein>
<evidence type="ECO:0000313" key="2">
    <source>
        <dbReference type="EMBL" id="KAI5425503.1"/>
    </source>
</evidence>
<dbReference type="Proteomes" id="UP001058974">
    <property type="component" value="Chromosome 3"/>
</dbReference>
<name>A0A9D4XQB5_PEA</name>
<accession>A0A9D4XQB5</accession>
<evidence type="ECO:0000313" key="3">
    <source>
        <dbReference type="Proteomes" id="UP001058974"/>
    </source>
</evidence>
<dbReference type="Gramene" id="Psat03G0134500-T1">
    <property type="protein sequence ID" value="KAI5425503.1"/>
    <property type="gene ID" value="KIW84_031345"/>
</dbReference>